<evidence type="ECO:0008006" key="2">
    <source>
        <dbReference type="Google" id="ProtNLM"/>
    </source>
</evidence>
<dbReference type="Gene3D" id="3.90.1690.10">
    <property type="entry name" value="phage-related protein like domain"/>
    <property type="match status" value="1"/>
</dbReference>
<proteinExistence type="predicted"/>
<name>A0A6J5P130_9CAUD</name>
<gene>
    <name evidence="1" type="ORF">UFOVP820_63</name>
</gene>
<reference evidence="1" key="1">
    <citation type="submission" date="2020-04" db="EMBL/GenBank/DDBJ databases">
        <authorList>
            <person name="Chiriac C."/>
            <person name="Salcher M."/>
            <person name="Ghai R."/>
            <person name="Kavagutti S V."/>
        </authorList>
    </citation>
    <scope>NUCLEOTIDE SEQUENCE</scope>
</reference>
<dbReference type="InterPro" id="IPR053738">
    <property type="entry name" value="Lambda_capsid_assembly"/>
</dbReference>
<evidence type="ECO:0000313" key="1">
    <source>
        <dbReference type="EMBL" id="CAB4165509.1"/>
    </source>
</evidence>
<sequence>MALSTGRDLHIDQHLTNLAINYRPQAFIADMIAPIVPVEKQSNSYPVFSRFEAFAVEETSRSPGMEARKITRSVSSGQYYAKNYALGYDVPIEDVANMDAALRFELDAGATRFLLGKMGLDYEKRVLTLANQTASVSTVFVPNSSWTGAGANGGDVVSQVFQMMEQVQNVTGQRPNKILMGWKAWNYARRNYYLRNLILGANNGGGTVTRQQFANLFEVDQLLVSEAMWHNANEAAVNSGVLTNAIDTSIFTYYAPSAPSRDDPSWMYSFRWQAPGLPTPMVVERHPYDTKKKVDTIEAGYYQDEKIVGADYAAKMTVTVASGALGLI</sequence>
<protein>
    <recommendedName>
        <fullName evidence="2">Major capsid protein</fullName>
    </recommendedName>
</protein>
<dbReference type="EMBL" id="LR796771">
    <property type="protein sequence ID" value="CAB4165509.1"/>
    <property type="molecule type" value="Genomic_DNA"/>
</dbReference>
<accession>A0A6J5P130</accession>
<organism evidence="1">
    <name type="scientific">uncultured Caudovirales phage</name>
    <dbReference type="NCBI Taxonomy" id="2100421"/>
    <lineage>
        <taxon>Viruses</taxon>
        <taxon>Duplodnaviria</taxon>
        <taxon>Heunggongvirae</taxon>
        <taxon>Uroviricota</taxon>
        <taxon>Caudoviricetes</taxon>
        <taxon>Peduoviridae</taxon>
        <taxon>Maltschvirus</taxon>
        <taxon>Maltschvirus maltsch</taxon>
    </lineage>
</organism>